<evidence type="ECO:0000313" key="5">
    <source>
        <dbReference type="EMBL" id="GII78554.1"/>
    </source>
</evidence>
<keyword evidence="5" id="KW-0503">Monooxygenase</keyword>
<protein>
    <submittedName>
        <fullName evidence="5">Monooxygenase</fullName>
    </submittedName>
</protein>
<dbReference type="AlphaFoldDB" id="A0A919V0A0"/>
<dbReference type="InterPro" id="IPR002563">
    <property type="entry name" value="Flavin_Rdtase-like_dom"/>
</dbReference>
<organism evidence="5 6">
    <name type="scientific">Sphaerisporangium rufum</name>
    <dbReference type="NCBI Taxonomy" id="1381558"/>
    <lineage>
        <taxon>Bacteria</taxon>
        <taxon>Bacillati</taxon>
        <taxon>Actinomycetota</taxon>
        <taxon>Actinomycetes</taxon>
        <taxon>Streptosporangiales</taxon>
        <taxon>Streptosporangiaceae</taxon>
        <taxon>Sphaerisporangium</taxon>
    </lineage>
</organism>
<evidence type="ECO:0000259" key="4">
    <source>
        <dbReference type="SMART" id="SM00903"/>
    </source>
</evidence>
<comment type="caution">
    <text evidence="5">The sequence shown here is derived from an EMBL/GenBank/DDBJ whole genome shotgun (WGS) entry which is preliminary data.</text>
</comment>
<dbReference type="InterPro" id="IPR050268">
    <property type="entry name" value="NADH-dep_flavin_reductase"/>
</dbReference>
<dbReference type="EMBL" id="BOOU01000050">
    <property type="protein sequence ID" value="GII78554.1"/>
    <property type="molecule type" value="Genomic_DNA"/>
</dbReference>
<evidence type="ECO:0000256" key="2">
    <source>
        <dbReference type="ARBA" id="ARBA00023002"/>
    </source>
</evidence>
<comment type="similarity">
    <text evidence="1">Belongs to the non-flavoprotein flavin reductase family.</text>
</comment>
<dbReference type="RefSeq" id="WP_203986662.1">
    <property type="nucleotide sequence ID" value="NZ_BOOU01000050.1"/>
</dbReference>
<dbReference type="SMART" id="SM00903">
    <property type="entry name" value="Flavin_Reduct"/>
    <property type="match status" value="1"/>
</dbReference>
<dbReference type="Pfam" id="PF01613">
    <property type="entry name" value="Flavin_Reduct"/>
    <property type="match status" value="1"/>
</dbReference>
<dbReference type="SUPFAM" id="SSF50475">
    <property type="entry name" value="FMN-binding split barrel"/>
    <property type="match status" value="1"/>
</dbReference>
<dbReference type="PANTHER" id="PTHR30466:SF11">
    <property type="entry name" value="FLAVIN-DEPENDENT MONOOXYGENASE, REDUCTASE SUBUNIT HSAB"/>
    <property type="match status" value="1"/>
</dbReference>
<evidence type="ECO:0000256" key="1">
    <source>
        <dbReference type="ARBA" id="ARBA00008898"/>
    </source>
</evidence>
<dbReference type="GO" id="GO:0010181">
    <property type="term" value="F:FMN binding"/>
    <property type="evidence" value="ECO:0007669"/>
    <property type="project" value="InterPro"/>
</dbReference>
<feature type="domain" description="Flavin reductase like" evidence="4">
    <location>
        <begin position="50"/>
        <end position="194"/>
    </location>
</feature>
<dbReference type="PANTHER" id="PTHR30466">
    <property type="entry name" value="FLAVIN REDUCTASE"/>
    <property type="match status" value="1"/>
</dbReference>
<dbReference type="InterPro" id="IPR012349">
    <property type="entry name" value="Split_barrel_FMN-bd"/>
</dbReference>
<sequence>MTGPITGSWCPVDSRPAAGQLPRRDGAVRPAVVPAVVPAPISGTLFRSVMGSVPTSVAVVAGMTAGGEPVGLAIGTLTSVSLDPPLIAFCPGATSTSWPKIRATGRFCVSVLAGDQQDVCAVFASKRPDKFAGLSWSVAGNGAPRLDDVVAWLECDLEAEHAAGDHSIAIGRVTRLGSGTGEVPLVFLGGRYVGVA</sequence>
<name>A0A919V0A0_9ACTN</name>
<keyword evidence="2" id="KW-0560">Oxidoreductase</keyword>
<evidence type="ECO:0000256" key="3">
    <source>
        <dbReference type="SAM" id="MobiDB-lite"/>
    </source>
</evidence>
<reference evidence="5" key="1">
    <citation type="submission" date="2021-01" db="EMBL/GenBank/DDBJ databases">
        <title>Whole genome shotgun sequence of Sphaerisporangium rufum NBRC 109079.</title>
        <authorList>
            <person name="Komaki H."/>
            <person name="Tamura T."/>
        </authorList>
    </citation>
    <scope>NUCLEOTIDE SEQUENCE</scope>
    <source>
        <strain evidence="5">NBRC 109079</strain>
    </source>
</reference>
<keyword evidence="6" id="KW-1185">Reference proteome</keyword>
<dbReference type="Gene3D" id="2.30.110.10">
    <property type="entry name" value="Electron Transport, Fmn-binding Protein, Chain A"/>
    <property type="match status" value="1"/>
</dbReference>
<proteinExistence type="inferred from homology"/>
<accession>A0A919V0A0</accession>
<dbReference type="GO" id="GO:0004497">
    <property type="term" value="F:monooxygenase activity"/>
    <property type="evidence" value="ECO:0007669"/>
    <property type="project" value="UniProtKB-KW"/>
</dbReference>
<dbReference type="Proteomes" id="UP000655287">
    <property type="component" value="Unassembled WGS sequence"/>
</dbReference>
<feature type="region of interest" description="Disordered" evidence="3">
    <location>
        <begin position="1"/>
        <end position="23"/>
    </location>
</feature>
<gene>
    <name evidence="5" type="primary">mmyF</name>
    <name evidence="5" type="ORF">Sru01_35360</name>
</gene>
<dbReference type="GO" id="GO:0042602">
    <property type="term" value="F:riboflavin reductase (NADPH) activity"/>
    <property type="evidence" value="ECO:0007669"/>
    <property type="project" value="TreeGrafter"/>
</dbReference>
<evidence type="ECO:0000313" key="6">
    <source>
        <dbReference type="Proteomes" id="UP000655287"/>
    </source>
</evidence>